<dbReference type="SUPFAM" id="SSF56112">
    <property type="entry name" value="Protein kinase-like (PK-like)"/>
    <property type="match status" value="1"/>
</dbReference>
<gene>
    <name evidence="2" type="ORF">ACJRO7_014682</name>
</gene>
<dbReference type="EMBL" id="JBJKBG010000003">
    <property type="protein sequence ID" value="KAL3745600.1"/>
    <property type="molecule type" value="Genomic_DNA"/>
</dbReference>
<dbReference type="PANTHER" id="PTHR48007:SF9">
    <property type="entry name" value="PROTEIN KINASE DOMAIN-CONTAINING PROTEIN"/>
    <property type="match status" value="1"/>
</dbReference>
<organism evidence="2 3">
    <name type="scientific">Eucalyptus globulus</name>
    <name type="common">Tasmanian blue gum</name>
    <dbReference type="NCBI Taxonomy" id="34317"/>
    <lineage>
        <taxon>Eukaryota</taxon>
        <taxon>Viridiplantae</taxon>
        <taxon>Streptophyta</taxon>
        <taxon>Embryophyta</taxon>
        <taxon>Tracheophyta</taxon>
        <taxon>Spermatophyta</taxon>
        <taxon>Magnoliopsida</taxon>
        <taxon>eudicotyledons</taxon>
        <taxon>Gunneridae</taxon>
        <taxon>Pentapetalae</taxon>
        <taxon>rosids</taxon>
        <taxon>malvids</taxon>
        <taxon>Myrtales</taxon>
        <taxon>Myrtaceae</taxon>
        <taxon>Myrtoideae</taxon>
        <taxon>Eucalypteae</taxon>
        <taxon>Eucalyptus</taxon>
    </lineage>
</organism>
<keyword evidence="3" id="KW-1185">Reference proteome</keyword>
<comment type="caution">
    <text evidence="2">The sequence shown here is derived from an EMBL/GenBank/DDBJ whole genome shotgun (WGS) entry which is preliminary data.</text>
</comment>
<evidence type="ECO:0000313" key="2">
    <source>
        <dbReference type="EMBL" id="KAL3745600.1"/>
    </source>
</evidence>
<dbReference type="Gene3D" id="1.10.510.10">
    <property type="entry name" value="Transferase(Phosphotransferase) domain 1"/>
    <property type="match status" value="1"/>
</dbReference>
<dbReference type="PANTHER" id="PTHR48007">
    <property type="entry name" value="LEUCINE-RICH REPEAT RECEPTOR-LIKE PROTEIN KINASE PXC1"/>
    <property type="match status" value="1"/>
</dbReference>
<dbReference type="InterPro" id="IPR011009">
    <property type="entry name" value="Kinase-like_dom_sf"/>
</dbReference>
<accession>A0ABD3L0Z6</accession>
<evidence type="ECO:0000259" key="1">
    <source>
        <dbReference type="PROSITE" id="PS50011"/>
    </source>
</evidence>
<protein>
    <recommendedName>
        <fullName evidence="1">Protein kinase domain-containing protein</fullName>
    </recommendedName>
</protein>
<dbReference type="PROSITE" id="PS50011">
    <property type="entry name" value="PROTEIN_KINASE_DOM"/>
    <property type="match status" value="1"/>
</dbReference>
<dbReference type="InterPro" id="IPR000719">
    <property type="entry name" value="Prot_kinase_dom"/>
</dbReference>
<sequence>MALRSFNGLLHGGIGYLHSQGPIVFHGKIKSTSVLLTTSYDPSVSDYGLNRIQAPPKDALKAADPQKDDVCSFGVLIVELLTETMPGEADFAYLFNSTTERRWDVDDFDPELGNYQNFQDELMGLLQVAMACASNLPQR</sequence>
<feature type="domain" description="Protein kinase" evidence="1">
    <location>
        <begin position="1"/>
        <end position="139"/>
    </location>
</feature>
<dbReference type="Proteomes" id="UP001634007">
    <property type="component" value="Unassembled WGS sequence"/>
</dbReference>
<proteinExistence type="predicted"/>
<evidence type="ECO:0000313" key="3">
    <source>
        <dbReference type="Proteomes" id="UP001634007"/>
    </source>
</evidence>
<reference evidence="2 3" key="1">
    <citation type="submission" date="2024-11" db="EMBL/GenBank/DDBJ databases">
        <title>Chromosome-level genome assembly of Eucalyptus globulus Labill. provides insights into its genome evolution.</title>
        <authorList>
            <person name="Li X."/>
        </authorList>
    </citation>
    <scope>NUCLEOTIDE SEQUENCE [LARGE SCALE GENOMIC DNA]</scope>
    <source>
        <strain evidence="2">CL2024</strain>
        <tissue evidence="2">Fresh tender leaves</tissue>
    </source>
</reference>
<name>A0ABD3L0Z6_EUCGL</name>
<dbReference type="InterPro" id="IPR046959">
    <property type="entry name" value="PRK1-6/SRF4-like"/>
</dbReference>
<dbReference type="AlphaFoldDB" id="A0ABD3L0Z6"/>